<accession>A0A093VHF5</accession>
<protein>
    <submittedName>
        <fullName evidence="10">Geranylgeranyl transferase type-1 subunit beta</fullName>
    </submittedName>
</protein>
<keyword evidence="6" id="KW-0677">Repeat</keyword>
<feature type="region of interest" description="Disordered" evidence="8">
    <location>
        <begin position="258"/>
        <end position="288"/>
    </location>
</feature>
<evidence type="ECO:0000256" key="3">
    <source>
        <dbReference type="ARBA" id="ARBA00022602"/>
    </source>
</evidence>
<sequence length="418" mass="46306">MSSTTFTKERHIKYFLRCLKTQLPYQYTSSDGGRILLGFFIIAGLDLLGALQHVTTPEERQQYINWVYHCQHPQGGFRGFTGTKFGDANHTADNKAWDPANVPATFLALQTLLMLGDDLSRVKRRECLQWLPKLQRNDGSFGDLLGVGEKISGGDDLRFCYCAAGIRYLLRGPHGTGVKDIRDIDVVKLVAYIQSCQSYDGGLGETPFREAHAGLTYCAMGALTLLHRTGSIDQPEILSPQSERFQSLLGWLVSRQTTDLEEEEEEDDEADAKENPAPTAQPTQNETKAIDLSEQIEKLQDFMPLDEASLKCAGFNGRLNKLADTCYCFWVTGTLGIMDKIPLIDVSGVRHYLLDKTQHIVGGFGKSVGEAPDLYHAYLGLISLALINEPGLEAADPALCTGVSLIENLKKLPWWKAA</sequence>
<feature type="compositionally biased region" description="Polar residues" evidence="8">
    <location>
        <begin position="278"/>
        <end position="287"/>
    </location>
</feature>
<feature type="domain" description="Prenyltransferase alpha-alpha toroid" evidence="9">
    <location>
        <begin position="6"/>
        <end position="400"/>
    </location>
</feature>
<comment type="caution">
    <text evidence="10">The sequence shown here is derived from an EMBL/GenBank/DDBJ whole genome shotgun (WGS) entry which is preliminary data.</text>
</comment>
<dbReference type="GO" id="GO:0005953">
    <property type="term" value="C:CAAX-protein geranylgeranyltransferase complex"/>
    <property type="evidence" value="ECO:0007669"/>
    <property type="project" value="TreeGrafter"/>
</dbReference>
<comment type="cofactor">
    <cofactor evidence="1">
        <name>Zn(2+)</name>
        <dbReference type="ChEBI" id="CHEBI:29105"/>
    </cofactor>
</comment>
<keyword evidence="5" id="KW-0479">Metal-binding</keyword>
<gene>
    <name evidence="10" type="ORF">GQ26_0201170</name>
</gene>
<dbReference type="InterPro" id="IPR008930">
    <property type="entry name" value="Terpenoid_cyclase/PrenylTrfase"/>
</dbReference>
<dbReference type="AlphaFoldDB" id="A0A093VHF5"/>
<evidence type="ECO:0000256" key="7">
    <source>
        <dbReference type="ARBA" id="ARBA00022833"/>
    </source>
</evidence>
<reference evidence="10" key="2">
    <citation type="journal article" date="2014" name="PLoS Genet.">
        <title>Signature gene expression reveals novel clues to the molecular mechanisms of dimorphic transition in Penicillium marneffei.</title>
        <authorList>
            <person name="Yang E."/>
            <person name="Wang G."/>
            <person name="Cai J."/>
            <person name="Woo P.C."/>
            <person name="Lau S.K."/>
            <person name="Yuen K.-Y."/>
            <person name="Chow W.-N."/>
            <person name="Lin X."/>
        </authorList>
    </citation>
    <scope>NUCLEOTIDE SEQUENCE</scope>
    <source>
        <strain evidence="10">PM1</strain>
    </source>
</reference>
<dbReference type="InterPro" id="IPR045089">
    <property type="entry name" value="PGGT1B-like"/>
</dbReference>
<dbReference type="GO" id="GO:0046872">
    <property type="term" value="F:metal ion binding"/>
    <property type="evidence" value="ECO:0007669"/>
    <property type="project" value="UniProtKB-KW"/>
</dbReference>
<evidence type="ECO:0000256" key="1">
    <source>
        <dbReference type="ARBA" id="ARBA00001947"/>
    </source>
</evidence>
<dbReference type="GO" id="GO:0004662">
    <property type="term" value="F:CAAX-protein geranylgeranyltransferase activity"/>
    <property type="evidence" value="ECO:0007669"/>
    <property type="project" value="TreeGrafter"/>
</dbReference>
<evidence type="ECO:0000256" key="2">
    <source>
        <dbReference type="ARBA" id="ARBA00010497"/>
    </source>
</evidence>
<feature type="compositionally biased region" description="Acidic residues" evidence="8">
    <location>
        <begin position="259"/>
        <end position="271"/>
    </location>
</feature>
<dbReference type="InterPro" id="IPR001330">
    <property type="entry name" value="Prenyltrans"/>
</dbReference>
<keyword evidence="7" id="KW-0862">Zinc</keyword>
<evidence type="ECO:0000256" key="6">
    <source>
        <dbReference type="ARBA" id="ARBA00022737"/>
    </source>
</evidence>
<name>A0A093VHF5_TALMA</name>
<evidence type="ECO:0000259" key="9">
    <source>
        <dbReference type="Pfam" id="PF00432"/>
    </source>
</evidence>
<dbReference type="EMBL" id="JPOX01000020">
    <property type="protein sequence ID" value="KFX46146.1"/>
    <property type="molecule type" value="Genomic_DNA"/>
</dbReference>
<dbReference type="HOGENOM" id="CLU_028946_2_0_1"/>
<organism evidence="10">
    <name type="scientific">Talaromyces marneffei PM1</name>
    <dbReference type="NCBI Taxonomy" id="1077442"/>
    <lineage>
        <taxon>Eukaryota</taxon>
        <taxon>Fungi</taxon>
        <taxon>Dikarya</taxon>
        <taxon>Ascomycota</taxon>
        <taxon>Pezizomycotina</taxon>
        <taxon>Eurotiomycetes</taxon>
        <taxon>Eurotiomycetidae</taxon>
        <taxon>Eurotiales</taxon>
        <taxon>Trichocomaceae</taxon>
        <taxon>Talaromyces</taxon>
        <taxon>Talaromyces sect. Talaromyces</taxon>
    </lineage>
</organism>
<evidence type="ECO:0000256" key="8">
    <source>
        <dbReference type="SAM" id="MobiDB-lite"/>
    </source>
</evidence>
<dbReference type="PANTHER" id="PTHR11774:SF4">
    <property type="entry name" value="GERANYLGERANYL TRANSFERASE TYPE-1 SUBUNIT BETA"/>
    <property type="match status" value="1"/>
</dbReference>
<dbReference type="SUPFAM" id="SSF48239">
    <property type="entry name" value="Terpenoid cyclases/Protein prenyltransferases"/>
    <property type="match status" value="1"/>
</dbReference>
<keyword evidence="3" id="KW-0637">Prenyltransferase</keyword>
<evidence type="ECO:0000256" key="4">
    <source>
        <dbReference type="ARBA" id="ARBA00022679"/>
    </source>
</evidence>
<reference key="1">
    <citation type="journal article" date="2014" name="PLoS Genet.">
        <title>Signature Gene Expression Reveals Novel Clues to the Molecular Mechanisms of Dimorphic Transition in Penicillium marneffei.</title>
        <authorList>
            <person name="Yang E."/>
            <person name="Wang G."/>
            <person name="Cai J."/>
            <person name="Woo P.C."/>
            <person name="Lau S.K."/>
            <person name="Yuen K.-Y."/>
            <person name="Chow W.-N."/>
            <person name="Lin X."/>
        </authorList>
    </citation>
    <scope>NUCLEOTIDE SEQUENCE [LARGE SCALE GENOMIC DNA]</scope>
    <source>
        <strain>PM1</strain>
    </source>
</reference>
<dbReference type="PANTHER" id="PTHR11774">
    <property type="entry name" value="GERANYLGERANYL TRANSFERASE TYPE BETA SUBUNIT"/>
    <property type="match status" value="1"/>
</dbReference>
<evidence type="ECO:0000256" key="5">
    <source>
        <dbReference type="ARBA" id="ARBA00022723"/>
    </source>
</evidence>
<dbReference type="Gene3D" id="1.50.10.20">
    <property type="match status" value="1"/>
</dbReference>
<keyword evidence="4 10" id="KW-0808">Transferase</keyword>
<evidence type="ECO:0000313" key="10">
    <source>
        <dbReference type="EMBL" id="KFX46146.1"/>
    </source>
</evidence>
<dbReference type="Pfam" id="PF00432">
    <property type="entry name" value="Prenyltrans"/>
    <property type="match status" value="1"/>
</dbReference>
<comment type="similarity">
    <text evidence="2">Belongs to the protein prenyltransferase subunit beta family.</text>
</comment>
<dbReference type="eggNOG" id="KOG0367">
    <property type="taxonomic scope" value="Eukaryota"/>
</dbReference>
<proteinExistence type="inferred from homology"/>